<dbReference type="Pfam" id="PF12781">
    <property type="entry name" value="AAA_9"/>
    <property type="match status" value="1"/>
</dbReference>
<dbReference type="InterPro" id="IPR004273">
    <property type="entry name" value="Dynein_heavy_D6_P-loop"/>
</dbReference>
<feature type="coiled-coil region" evidence="13">
    <location>
        <begin position="115"/>
        <end position="149"/>
    </location>
</feature>
<dbReference type="Proteomes" id="UP001591681">
    <property type="component" value="Unassembled WGS sequence"/>
</dbReference>
<evidence type="ECO:0000256" key="9">
    <source>
        <dbReference type="ARBA" id="ARBA00023069"/>
    </source>
</evidence>
<protein>
    <recommendedName>
        <fullName evidence="21">Dynein heavy chain</fullName>
    </recommendedName>
</protein>
<evidence type="ECO:0000313" key="19">
    <source>
        <dbReference type="EMBL" id="KAL2098859.1"/>
    </source>
</evidence>
<dbReference type="InterPro" id="IPR026983">
    <property type="entry name" value="DHC"/>
</dbReference>
<feature type="domain" description="Dynein heavy chain AAA lid" evidence="17">
    <location>
        <begin position="960"/>
        <end position="1098"/>
    </location>
</feature>
<keyword evidence="3" id="KW-0493">Microtubule</keyword>
<feature type="domain" description="Dynein heavy chain ATP-binding dynein motor region" evidence="16">
    <location>
        <begin position="259"/>
        <end position="477"/>
    </location>
</feature>
<feature type="domain" description="Dynein heavy chain coiled coil stalk" evidence="15">
    <location>
        <begin position="9"/>
        <end position="231"/>
    </location>
</feature>
<evidence type="ECO:0000256" key="5">
    <source>
        <dbReference type="ARBA" id="ARBA00022741"/>
    </source>
</evidence>
<keyword evidence="6" id="KW-0067">ATP-binding</keyword>
<dbReference type="Gene3D" id="3.40.50.300">
    <property type="entry name" value="P-loop containing nucleotide triphosphate hydrolases"/>
    <property type="match status" value="2"/>
</dbReference>
<dbReference type="Gene3D" id="1.10.8.720">
    <property type="entry name" value="Region D6 of dynein motor"/>
    <property type="match status" value="1"/>
</dbReference>
<accession>A0ABD1KI96</accession>
<keyword evidence="4" id="KW-0677">Repeat</keyword>
<keyword evidence="9" id="KW-0969">Cilium</keyword>
<dbReference type="InterPro" id="IPR027417">
    <property type="entry name" value="P-loop_NTPase"/>
</dbReference>
<evidence type="ECO:0000256" key="3">
    <source>
        <dbReference type="ARBA" id="ARBA00022701"/>
    </source>
</evidence>
<evidence type="ECO:0000256" key="6">
    <source>
        <dbReference type="ARBA" id="ARBA00022840"/>
    </source>
</evidence>
<dbReference type="InterPro" id="IPR041658">
    <property type="entry name" value="AAA_lid_11"/>
</dbReference>
<evidence type="ECO:0000256" key="13">
    <source>
        <dbReference type="SAM" id="Coils"/>
    </source>
</evidence>
<reference evidence="19 20" key="1">
    <citation type="submission" date="2024-09" db="EMBL/GenBank/DDBJ databases">
        <title>A chromosome-level genome assembly of Gray's grenadier anchovy, Coilia grayii.</title>
        <authorList>
            <person name="Fu Z."/>
        </authorList>
    </citation>
    <scope>NUCLEOTIDE SEQUENCE [LARGE SCALE GENOMIC DNA]</scope>
    <source>
        <strain evidence="19">G4</strain>
        <tissue evidence="19">Muscle</tissue>
    </source>
</reference>
<keyword evidence="20" id="KW-1185">Reference proteome</keyword>
<feature type="domain" description="Dynein heavy chain region D6 P-loop" evidence="14">
    <location>
        <begin position="808"/>
        <end position="924"/>
    </location>
</feature>
<dbReference type="Gene3D" id="3.10.490.20">
    <property type="match status" value="1"/>
</dbReference>
<keyword evidence="7" id="KW-0243">Dynein</keyword>
<dbReference type="InterPro" id="IPR035706">
    <property type="entry name" value="AAA_9"/>
</dbReference>
<evidence type="ECO:0000256" key="2">
    <source>
        <dbReference type="ARBA" id="ARBA00022490"/>
    </source>
</evidence>
<evidence type="ECO:0000256" key="11">
    <source>
        <dbReference type="ARBA" id="ARBA00023212"/>
    </source>
</evidence>
<dbReference type="Gene3D" id="1.10.8.1220">
    <property type="match status" value="1"/>
</dbReference>
<keyword evidence="5" id="KW-0547">Nucleotide-binding</keyword>
<comment type="caution">
    <text evidence="19">The sequence shown here is derived from an EMBL/GenBank/DDBJ whole genome shotgun (WGS) entry which is preliminary data.</text>
</comment>
<keyword evidence="11" id="KW-0206">Cytoskeleton</keyword>
<evidence type="ECO:0000256" key="7">
    <source>
        <dbReference type="ARBA" id="ARBA00023017"/>
    </source>
</evidence>
<evidence type="ECO:0000259" key="14">
    <source>
        <dbReference type="Pfam" id="PF03028"/>
    </source>
</evidence>
<dbReference type="EMBL" id="JBHFQA010000005">
    <property type="protein sequence ID" value="KAL2098859.1"/>
    <property type="molecule type" value="Genomic_DNA"/>
</dbReference>
<dbReference type="FunFam" id="3.40.50.300:FF:000049">
    <property type="entry name" value="Dynein, axonemal, heavy chain 5"/>
    <property type="match status" value="1"/>
</dbReference>
<gene>
    <name evidence="19" type="ORF">ACEWY4_005339</name>
</gene>
<name>A0ABD1KI96_9TELE</name>
<dbReference type="Pfam" id="PF18198">
    <property type="entry name" value="AAA_lid_11"/>
    <property type="match status" value="1"/>
</dbReference>
<feature type="domain" description="Dynein heavy chain C-terminal" evidence="18">
    <location>
        <begin position="1108"/>
        <end position="1497"/>
    </location>
</feature>
<dbReference type="Pfam" id="PF18199">
    <property type="entry name" value="Dynein_C"/>
    <property type="match status" value="1"/>
</dbReference>
<dbReference type="Gene3D" id="6.10.140.1060">
    <property type="match status" value="1"/>
</dbReference>
<dbReference type="FunFam" id="3.40.50.300:FF:000320">
    <property type="entry name" value="Dynein, axonemal, heavy chain 5"/>
    <property type="match status" value="1"/>
</dbReference>
<dbReference type="InterPro" id="IPR024743">
    <property type="entry name" value="Dynein_HC_stalk"/>
</dbReference>
<keyword evidence="8 13" id="KW-0175">Coiled coil</keyword>
<evidence type="ECO:0000259" key="15">
    <source>
        <dbReference type="Pfam" id="PF12777"/>
    </source>
</evidence>
<dbReference type="InterPro" id="IPR042219">
    <property type="entry name" value="AAA_lid_11_sf"/>
</dbReference>
<evidence type="ECO:0008006" key="21">
    <source>
        <dbReference type="Google" id="ProtNLM"/>
    </source>
</evidence>
<dbReference type="Pfam" id="PF03028">
    <property type="entry name" value="Dynein_heavy"/>
    <property type="match status" value="1"/>
</dbReference>
<evidence type="ECO:0000256" key="12">
    <source>
        <dbReference type="ARBA" id="ARBA00023273"/>
    </source>
</evidence>
<comment type="subcellular location">
    <subcellularLocation>
        <location evidence="1">Cytoplasm</location>
        <location evidence="1">Cytoskeleton</location>
        <location evidence="1">Cilium axoneme</location>
    </subcellularLocation>
</comment>
<dbReference type="Gene3D" id="1.20.1270.280">
    <property type="match status" value="1"/>
</dbReference>
<sequence>MPLFSNPRVYTNPPDLVLTVMYAVCILLQQKPTWAVAKQLLADPAGFLKRLVSLDKDSLPEKVFLSLRRYSKDPEFTPENVGRVSTACRSMCQWVLALDNYHDVLKIIEPKQKKVRVAEEALAKAKWNLKEKEKNLSRIEQHQASLQERYNASVEEKVELAARKELTTKRLQRAGQLIAALSDEKDRWKSSVAELDSQLKHIVGDTIISAAFITYCGPLSTSYREAIVKTWLESCRSADIAVSNDYTFIGTMTKKNEIQHWRTTGLPSDRMSTENALIIENGPHWPLIIDPQGQAQRWLSRKEGVRLYNVQASNPSYMKTVERAIRTGDAVLIQDVTESVDPCLRPLLEKKITVHRRHSIIKIGDNEVEYNPNFRLYLTTSLPNPHFLPNLCIIMKLVNFNMEYEGLREQLLASALTLQQPQLENQHSQLLHTITSLLSDLHQLEERSLQLLQDTMGHILDDQSLIDNLRKTKETFRKVSQRVQSTREKEREMAKVRKKYLPIARHAANLYTVLAELAQINYMYQFSLEWFMGKYTQALQWGGQASERSTEGGGTCATHHAINRTDFETDDFRQHLLTLMDLVTEIIYKDVSLALFAEHQLCFSFLMCCRVMQQEEEDAYLPSGCSEPLPAEEWRTFLHTPMLADILAGRQRQPAQAGAPAHWLADSTWNQCLYLGTQLSAFSGFCQSLQSCPCQWRAFQQADALYGFLALPHSPCKDCSSPPAGQPAILQSAEQQPAPTKTKPGNVKSTAVFAWEKLTGFQRLILIKVLRPDCLTSAVRRFVTEKIGAKFVEGSKMSLLEIYEHSNSSTPIIFLLSPGMDPASVLLRLAQELHGSSLHVDMVSLGQGQGKRADQLLSKAQVQKGRWVFLQNCHLAASFMTRLQAIVNSLKWKGSDLDPHFRLWLSSKPDPNFPACILQRGLKVAVEAPQGLKQKLLHLVGVSGEVTEKTFSKPECGPAWKTLVFSLCFFHTVIQERKKYDTLGWNIPYMFTSADLEVSLLNQEMMLKGCEGEEVPWAALRYLIGEVVYGGHTMDPWDQRCMDAILEHCYNPPVLQEGPIFCQGQGYPAFPKDASWSQCCAFIQNMPDEDVAEALGMAGSAEALVQQHQAQQLLQTIVGLQPQLSSVHQQSRDAESQAEVALRLADYILEKLPERMEPGKNVSLQDVIAKMGSKAKEDGGQRPLALLVVLKEEVRRFERLLGGIHSSLLSFCSAARGETLMTQSTEEILNALLTMTVPPAWKVLSYESCMALGSWVLDLEQRVKFFQAWSDHVKMKYMKRTELSTGTGRPIWQRCMKMLSSPKASEHERPRSYWLSGFFFPQGFLTAVLQEYARKRNLSVDSLCFRHHVQPLQEATPDWSTIPQKSTLLFEGAEPPEDGVLVYGLYLSGASWHPESQTLQEALPKLQNYPMPEIHFLPCQRPDDLPPHHPETTEQPEVDGSEWERELFLYECPLYCTSKRTGHVFSTGLSSNFITAMALPTTQPPSHWIFRGTAMLCQLDE</sequence>
<dbReference type="PANTHER" id="PTHR22878">
    <property type="entry name" value="DYNEIN HEAVY CHAIN 6, AXONEMAL-LIKE-RELATED"/>
    <property type="match status" value="1"/>
</dbReference>
<dbReference type="InterPro" id="IPR041228">
    <property type="entry name" value="Dynein_C"/>
</dbReference>
<dbReference type="Gene3D" id="1.20.920.20">
    <property type="match status" value="1"/>
</dbReference>
<evidence type="ECO:0000259" key="18">
    <source>
        <dbReference type="Pfam" id="PF18199"/>
    </source>
</evidence>
<evidence type="ECO:0000259" key="17">
    <source>
        <dbReference type="Pfam" id="PF18198"/>
    </source>
</evidence>
<dbReference type="PANTHER" id="PTHR22878:SF69">
    <property type="entry name" value="DYNEIN HEAVY CHAIN"/>
    <property type="match status" value="1"/>
</dbReference>
<dbReference type="FunFam" id="3.10.490.20:FF:000005">
    <property type="entry name" value="Dynein axonemal heavy chain 6"/>
    <property type="match status" value="1"/>
</dbReference>
<dbReference type="Pfam" id="PF12777">
    <property type="entry name" value="MT"/>
    <property type="match status" value="1"/>
</dbReference>
<evidence type="ECO:0000259" key="16">
    <source>
        <dbReference type="Pfam" id="PF12781"/>
    </source>
</evidence>
<dbReference type="GO" id="GO:0005874">
    <property type="term" value="C:microtubule"/>
    <property type="evidence" value="ECO:0007669"/>
    <property type="project" value="UniProtKB-KW"/>
</dbReference>
<proteinExistence type="predicted"/>
<keyword evidence="10" id="KW-0505">Motor protein</keyword>
<evidence type="ECO:0000256" key="4">
    <source>
        <dbReference type="ARBA" id="ARBA00022737"/>
    </source>
</evidence>
<dbReference type="GO" id="GO:0005930">
    <property type="term" value="C:axoneme"/>
    <property type="evidence" value="ECO:0007669"/>
    <property type="project" value="UniProtKB-SubCell"/>
</dbReference>
<evidence type="ECO:0000256" key="8">
    <source>
        <dbReference type="ARBA" id="ARBA00023054"/>
    </source>
</evidence>
<dbReference type="GO" id="GO:0005524">
    <property type="term" value="F:ATP binding"/>
    <property type="evidence" value="ECO:0007669"/>
    <property type="project" value="UniProtKB-KW"/>
</dbReference>
<evidence type="ECO:0000256" key="10">
    <source>
        <dbReference type="ARBA" id="ARBA00023175"/>
    </source>
</evidence>
<keyword evidence="2" id="KW-0963">Cytoplasm</keyword>
<evidence type="ECO:0000256" key="1">
    <source>
        <dbReference type="ARBA" id="ARBA00004430"/>
    </source>
</evidence>
<dbReference type="GO" id="GO:0030286">
    <property type="term" value="C:dynein complex"/>
    <property type="evidence" value="ECO:0007669"/>
    <property type="project" value="UniProtKB-KW"/>
</dbReference>
<evidence type="ECO:0000313" key="20">
    <source>
        <dbReference type="Proteomes" id="UP001591681"/>
    </source>
</evidence>
<keyword evidence="12" id="KW-0966">Cell projection</keyword>
<organism evidence="19 20">
    <name type="scientific">Coilia grayii</name>
    <name type="common">Gray's grenadier anchovy</name>
    <dbReference type="NCBI Taxonomy" id="363190"/>
    <lineage>
        <taxon>Eukaryota</taxon>
        <taxon>Metazoa</taxon>
        <taxon>Chordata</taxon>
        <taxon>Craniata</taxon>
        <taxon>Vertebrata</taxon>
        <taxon>Euteleostomi</taxon>
        <taxon>Actinopterygii</taxon>
        <taxon>Neopterygii</taxon>
        <taxon>Teleostei</taxon>
        <taxon>Clupei</taxon>
        <taxon>Clupeiformes</taxon>
        <taxon>Clupeoidei</taxon>
        <taxon>Engraulidae</taxon>
        <taxon>Coilinae</taxon>
        <taxon>Coilia</taxon>
    </lineage>
</organism>
<dbReference type="InterPro" id="IPR043160">
    <property type="entry name" value="Dynein_C_barrel"/>
</dbReference>